<keyword evidence="7" id="KW-1185">Reference proteome</keyword>
<dbReference type="EMBL" id="FQVG01000021">
    <property type="protein sequence ID" value="SHE88172.1"/>
    <property type="molecule type" value="Genomic_DNA"/>
</dbReference>
<dbReference type="AlphaFoldDB" id="A0A1M4X4Q1"/>
<name>A0A1M4X4Q1_9CLOT</name>
<dbReference type="InterPro" id="IPR023772">
    <property type="entry name" value="DNA-bd_HTH_TetR-type_CS"/>
</dbReference>
<dbReference type="Pfam" id="PF17932">
    <property type="entry name" value="TetR_C_24"/>
    <property type="match status" value="1"/>
</dbReference>
<keyword evidence="2 4" id="KW-0238">DNA-binding</keyword>
<organism evidence="6 7">
    <name type="scientific">Caloramator proteoclasticus DSM 10124</name>
    <dbReference type="NCBI Taxonomy" id="1121262"/>
    <lineage>
        <taxon>Bacteria</taxon>
        <taxon>Bacillati</taxon>
        <taxon>Bacillota</taxon>
        <taxon>Clostridia</taxon>
        <taxon>Eubacteriales</taxon>
        <taxon>Clostridiaceae</taxon>
        <taxon>Caloramator</taxon>
    </lineage>
</organism>
<evidence type="ECO:0000256" key="1">
    <source>
        <dbReference type="ARBA" id="ARBA00023015"/>
    </source>
</evidence>
<dbReference type="GO" id="GO:0045892">
    <property type="term" value="P:negative regulation of DNA-templated transcription"/>
    <property type="evidence" value="ECO:0007669"/>
    <property type="project" value="UniProtKB-ARBA"/>
</dbReference>
<evidence type="ECO:0000256" key="2">
    <source>
        <dbReference type="ARBA" id="ARBA00023125"/>
    </source>
</evidence>
<evidence type="ECO:0000313" key="7">
    <source>
        <dbReference type="Proteomes" id="UP000184423"/>
    </source>
</evidence>
<reference evidence="7" key="1">
    <citation type="submission" date="2016-11" db="EMBL/GenBank/DDBJ databases">
        <authorList>
            <person name="Varghese N."/>
            <person name="Submissions S."/>
        </authorList>
    </citation>
    <scope>NUCLEOTIDE SEQUENCE [LARGE SCALE GENOMIC DNA]</scope>
    <source>
        <strain evidence="7">DSM 10124</strain>
    </source>
</reference>
<evidence type="ECO:0000256" key="4">
    <source>
        <dbReference type="PROSITE-ProRule" id="PRU00335"/>
    </source>
</evidence>
<sequence length="188" mass="21906">MNKTKKIIFEAAIKAFSQKGYHKSTMDEIAETAGVAKGTLYYHFKSKEDIFKFIIDEGLKMMEEEIIDKTKHLENPIEKLRMVCKVQLDLVIKYIEFFKTILSQMWGDEERQNQLREILNRYFNLIEGYLQEAADAGLIDGTDIKVKVYNFFGIMASTVVYSLIHKDKNANDIIEETIEFIMRGIGKR</sequence>
<dbReference type="InterPro" id="IPR041490">
    <property type="entry name" value="KstR2_TetR_C"/>
</dbReference>
<dbReference type="InterPro" id="IPR001647">
    <property type="entry name" value="HTH_TetR"/>
</dbReference>
<proteinExistence type="predicted"/>
<accession>A0A1M4X4Q1</accession>
<dbReference type="InterPro" id="IPR036271">
    <property type="entry name" value="Tet_transcr_reg_TetR-rel_C_sf"/>
</dbReference>
<dbReference type="InterPro" id="IPR009057">
    <property type="entry name" value="Homeodomain-like_sf"/>
</dbReference>
<dbReference type="PANTHER" id="PTHR43479">
    <property type="entry name" value="ACREF/ENVCD OPERON REPRESSOR-RELATED"/>
    <property type="match status" value="1"/>
</dbReference>
<evidence type="ECO:0000256" key="3">
    <source>
        <dbReference type="ARBA" id="ARBA00023163"/>
    </source>
</evidence>
<dbReference type="Pfam" id="PF00440">
    <property type="entry name" value="TetR_N"/>
    <property type="match status" value="1"/>
</dbReference>
<dbReference type="PROSITE" id="PS50977">
    <property type="entry name" value="HTH_TETR_2"/>
    <property type="match status" value="1"/>
</dbReference>
<dbReference type="SUPFAM" id="SSF48498">
    <property type="entry name" value="Tetracyclin repressor-like, C-terminal domain"/>
    <property type="match status" value="1"/>
</dbReference>
<dbReference type="Gene3D" id="1.10.10.60">
    <property type="entry name" value="Homeodomain-like"/>
    <property type="match status" value="1"/>
</dbReference>
<keyword evidence="3" id="KW-0804">Transcription</keyword>
<evidence type="ECO:0000259" key="5">
    <source>
        <dbReference type="PROSITE" id="PS50977"/>
    </source>
</evidence>
<dbReference type="FunFam" id="1.10.10.60:FF:000141">
    <property type="entry name" value="TetR family transcriptional regulator"/>
    <property type="match status" value="1"/>
</dbReference>
<dbReference type="InterPro" id="IPR050624">
    <property type="entry name" value="HTH-type_Tx_Regulator"/>
</dbReference>
<evidence type="ECO:0000313" key="6">
    <source>
        <dbReference type="EMBL" id="SHE88172.1"/>
    </source>
</evidence>
<dbReference type="PROSITE" id="PS01081">
    <property type="entry name" value="HTH_TETR_1"/>
    <property type="match status" value="1"/>
</dbReference>
<dbReference type="Gene3D" id="1.10.357.10">
    <property type="entry name" value="Tetracycline Repressor, domain 2"/>
    <property type="match status" value="1"/>
</dbReference>
<dbReference type="GO" id="GO:0003677">
    <property type="term" value="F:DNA binding"/>
    <property type="evidence" value="ECO:0007669"/>
    <property type="project" value="UniProtKB-UniRule"/>
</dbReference>
<gene>
    <name evidence="6" type="ORF">SAMN02746091_01306</name>
</gene>
<keyword evidence="1" id="KW-0805">Transcription regulation</keyword>
<dbReference type="Proteomes" id="UP000184423">
    <property type="component" value="Unassembled WGS sequence"/>
</dbReference>
<dbReference type="PRINTS" id="PR00455">
    <property type="entry name" value="HTHTETR"/>
</dbReference>
<dbReference type="SUPFAM" id="SSF46689">
    <property type="entry name" value="Homeodomain-like"/>
    <property type="match status" value="1"/>
</dbReference>
<feature type="DNA-binding region" description="H-T-H motif" evidence="4">
    <location>
        <begin position="25"/>
        <end position="44"/>
    </location>
</feature>
<dbReference type="RefSeq" id="WP_073248535.1">
    <property type="nucleotide sequence ID" value="NZ_FQVG01000021.1"/>
</dbReference>
<feature type="domain" description="HTH tetR-type" evidence="5">
    <location>
        <begin position="2"/>
        <end position="62"/>
    </location>
</feature>
<dbReference type="PANTHER" id="PTHR43479:SF11">
    <property type="entry name" value="ACREF_ENVCD OPERON REPRESSOR-RELATED"/>
    <property type="match status" value="1"/>
</dbReference>
<protein>
    <submittedName>
        <fullName evidence="6">Transcriptional regulator, TetR family</fullName>
    </submittedName>
</protein>